<evidence type="ECO:0000313" key="7">
    <source>
        <dbReference type="EMBL" id="CAI5448543.1"/>
    </source>
</evidence>
<dbReference type="CDD" id="cd20393">
    <property type="entry name" value="Tudor_SGF29_rpt1"/>
    <property type="match status" value="1"/>
</dbReference>
<proteinExistence type="predicted"/>
<keyword evidence="4" id="KW-0539">Nucleus</keyword>
<sequence length="284" mass="32487">MPRKKSLDLKHLDEQKKAALSDIHDKLYDVKEKQDQVNEALEKIQGFLNRDPHIATNQKARNRSISLHSTLLKNTENQVDLLKSVLNSIEELRKSEYKSKMKKEIKRRDLMELIQQQGETLPLWVNVNNGYPGEGVGAIASNEKLVVGDAVAAYHKDNWILAEVVTCHSLSRFECRDVDDEQKKLSVFSKTNLILLPKWRANPGYDKHALFPVDAIVLALYPQTTCFYKGVVHEVPAEATDCYQIAFDDASYPSGYSPPMSIPQKYVVRFQISDDERRKKENSE</sequence>
<evidence type="ECO:0000256" key="2">
    <source>
        <dbReference type="ARBA" id="ARBA00023015"/>
    </source>
</evidence>
<dbReference type="CDD" id="cd20394">
    <property type="entry name" value="Tudor_SGF29_rpt2"/>
    <property type="match status" value="1"/>
</dbReference>
<dbReference type="Proteomes" id="UP001152747">
    <property type="component" value="Unassembled WGS sequence"/>
</dbReference>
<feature type="domain" description="SGF29 C-terminal" evidence="6">
    <location>
        <begin position="141"/>
        <end position="276"/>
    </location>
</feature>
<dbReference type="OrthoDB" id="10265994at2759"/>
<dbReference type="PANTHER" id="PTHR21539:SF0">
    <property type="entry name" value="SAGA-ASSOCIATED FACTOR 29"/>
    <property type="match status" value="1"/>
</dbReference>
<evidence type="ECO:0000256" key="5">
    <source>
        <dbReference type="SAM" id="Coils"/>
    </source>
</evidence>
<organism evidence="7 8">
    <name type="scientific">Caenorhabditis angaria</name>
    <dbReference type="NCBI Taxonomy" id="860376"/>
    <lineage>
        <taxon>Eukaryota</taxon>
        <taxon>Metazoa</taxon>
        <taxon>Ecdysozoa</taxon>
        <taxon>Nematoda</taxon>
        <taxon>Chromadorea</taxon>
        <taxon>Rhabditida</taxon>
        <taxon>Rhabditina</taxon>
        <taxon>Rhabditomorpha</taxon>
        <taxon>Rhabditoidea</taxon>
        <taxon>Rhabditidae</taxon>
        <taxon>Peloderinae</taxon>
        <taxon>Caenorhabditis</taxon>
    </lineage>
</organism>
<evidence type="ECO:0000259" key="6">
    <source>
        <dbReference type="PROSITE" id="PS51518"/>
    </source>
</evidence>
<name>A0A9P1ISH0_9PELO</name>
<dbReference type="GO" id="GO:0000124">
    <property type="term" value="C:SAGA complex"/>
    <property type="evidence" value="ECO:0007669"/>
    <property type="project" value="InterPro"/>
</dbReference>
<dbReference type="InterPro" id="IPR037802">
    <property type="entry name" value="SGF29"/>
</dbReference>
<dbReference type="PANTHER" id="PTHR21539">
    <property type="entry name" value="SAGA-ASSOCIATED FACTOR 29"/>
    <property type="match status" value="1"/>
</dbReference>
<evidence type="ECO:0000313" key="8">
    <source>
        <dbReference type="Proteomes" id="UP001152747"/>
    </source>
</evidence>
<dbReference type="InterPro" id="IPR010750">
    <property type="entry name" value="SGF29_tudor-like_dom"/>
</dbReference>
<dbReference type="Pfam" id="PF07039">
    <property type="entry name" value="SGF29_Tudor"/>
    <property type="match status" value="1"/>
</dbReference>
<evidence type="ECO:0000256" key="3">
    <source>
        <dbReference type="ARBA" id="ARBA00023163"/>
    </source>
</evidence>
<keyword evidence="5" id="KW-0175">Coiled coil</keyword>
<dbReference type="InterPro" id="IPR047287">
    <property type="entry name" value="Tudor_SGF29_rpt2"/>
</dbReference>
<protein>
    <recommendedName>
        <fullName evidence="6">SGF29 C-terminal domain-containing protein</fullName>
    </recommendedName>
</protein>
<feature type="coiled-coil region" evidence="5">
    <location>
        <begin position="30"/>
        <end position="92"/>
    </location>
</feature>
<dbReference type="EMBL" id="CANHGI010000004">
    <property type="protein sequence ID" value="CAI5448543.1"/>
    <property type="molecule type" value="Genomic_DNA"/>
</dbReference>
<dbReference type="Gene3D" id="2.30.30.140">
    <property type="match status" value="2"/>
</dbReference>
<dbReference type="AlphaFoldDB" id="A0A9P1ISH0"/>
<gene>
    <name evidence="7" type="ORF">CAMP_LOCUS11180</name>
</gene>
<evidence type="ECO:0000256" key="1">
    <source>
        <dbReference type="ARBA" id="ARBA00004123"/>
    </source>
</evidence>
<reference evidence="7" key="1">
    <citation type="submission" date="2022-11" db="EMBL/GenBank/DDBJ databases">
        <authorList>
            <person name="Kikuchi T."/>
        </authorList>
    </citation>
    <scope>NUCLEOTIDE SEQUENCE</scope>
    <source>
        <strain evidence="7">PS1010</strain>
    </source>
</reference>
<accession>A0A9P1ISH0</accession>
<dbReference type="GO" id="GO:0005634">
    <property type="term" value="C:nucleus"/>
    <property type="evidence" value="ECO:0007669"/>
    <property type="project" value="UniProtKB-SubCell"/>
</dbReference>
<dbReference type="InterPro" id="IPR047288">
    <property type="entry name" value="Tudor_SGF29_rpt1"/>
</dbReference>
<keyword evidence="3" id="KW-0804">Transcription</keyword>
<comment type="caution">
    <text evidence="7">The sequence shown here is derived from an EMBL/GenBank/DDBJ whole genome shotgun (WGS) entry which is preliminary data.</text>
</comment>
<keyword evidence="2" id="KW-0805">Transcription regulation</keyword>
<comment type="subcellular location">
    <subcellularLocation>
        <location evidence="1">Nucleus</location>
    </subcellularLocation>
</comment>
<keyword evidence="8" id="KW-1185">Reference proteome</keyword>
<evidence type="ECO:0000256" key="4">
    <source>
        <dbReference type="ARBA" id="ARBA00023242"/>
    </source>
</evidence>
<dbReference type="PROSITE" id="PS51518">
    <property type="entry name" value="SGF29_C"/>
    <property type="match status" value="1"/>
</dbReference>